<evidence type="ECO:0000313" key="1">
    <source>
        <dbReference type="EMBL" id="CAB1275285.1"/>
    </source>
</evidence>
<name>A0A7G1Q9F5_9GAMM</name>
<accession>A0A7G1Q9F5</accession>
<dbReference type="AlphaFoldDB" id="A0A7G1Q9F5"/>
<reference evidence="1 2" key="1">
    <citation type="submission" date="2020-03" db="EMBL/GenBank/DDBJ databases">
        <authorList>
            <person name="Picone N."/>
        </authorList>
    </citation>
    <scope>NUCLEOTIDE SEQUENCE [LARGE SCALE GENOMIC DNA]</scope>
    <source>
        <strain evidence="1">NSCAC1</strain>
    </source>
</reference>
<dbReference type="RefSeq" id="WP_232085978.1">
    <property type="nucleotide sequence ID" value="NZ_LR778175.1"/>
</dbReference>
<dbReference type="EMBL" id="LR778175">
    <property type="protein sequence ID" value="CAB1275285.1"/>
    <property type="molecule type" value="Genomic_DNA"/>
</dbReference>
<keyword evidence="2" id="KW-1185">Reference proteome</keyword>
<protein>
    <submittedName>
        <fullName evidence="1">Uncharacterized protein</fullName>
    </submittedName>
</protein>
<organism evidence="1 2">
    <name type="scientific">Candidatus Nitrosacidococcus tergens</name>
    <dbReference type="NCBI Taxonomy" id="553981"/>
    <lineage>
        <taxon>Bacteria</taxon>
        <taxon>Pseudomonadati</taxon>
        <taxon>Pseudomonadota</taxon>
        <taxon>Gammaproteobacteria</taxon>
        <taxon>Chromatiales</taxon>
        <taxon>Chromatiaceae</taxon>
        <taxon>Candidatus Nitrosacidococcus</taxon>
    </lineage>
</organism>
<evidence type="ECO:0000313" key="2">
    <source>
        <dbReference type="Proteomes" id="UP000516072"/>
    </source>
</evidence>
<gene>
    <name evidence="1" type="ORF">NSCAC_0590</name>
</gene>
<dbReference type="KEGG" id="ntg:NSCAC_0590"/>
<sequence>MNIYDNDNNELSPLRTMPKTIDAVHFNRVRLALRRISNPLQIALPRHRGLVMILDDKEWLCVDSFHEDRLILAWRSFQTSHRQTIHKPISCMLSFYHMHAGLIMGSAIEHLSQVLALQLEEVRPHSIKEGKTSSIA</sequence>
<proteinExistence type="predicted"/>
<dbReference type="Proteomes" id="UP000516072">
    <property type="component" value="Chromosome"/>
</dbReference>